<dbReference type="EMBL" id="FRAC01000008">
    <property type="protein sequence ID" value="SHK02746.1"/>
    <property type="molecule type" value="Genomic_DNA"/>
</dbReference>
<dbReference type="PROSITE" id="PS51257">
    <property type="entry name" value="PROKAR_LIPOPROTEIN"/>
    <property type="match status" value="1"/>
</dbReference>
<dbReference type="Gene3D" id="3.40.190.10">
    <property type="entry name" value="Periplasmic binding protein-like II"/>
    <property type="match status" value="2"/>
</dbReference>
<dbReference type="STRING" id="1121322.SAMN02745136_01586"/>
<accession>A0A1M6P4C6</accession>
<dbReference type="Proteomes" id="UP000184386">
    <property type="component" value="Unassembled WGS sequence"/>
</dbReference>
<dbReference type="Pfam" id="PF12010">
    <property type="entry name" value="DUF3502"/>
    <property type="match status" value="1"/>
</dbReference>
<dbReference type="InterPro" id="IPR050490">
    <property type="entry name" value="Bact_solute-bd_prot1"/>
</dbReference>
<dbReference type="AlphaFoldDB" id="A0A1M6P4C6"/>
<feature type="chain" id="PRO_5038872054" evidence="1">
    <location>
        <begin position="22"/>
        <end position="504"/>
    </location>
</feature>
<dbReference type="Pfam" id="PF01547">
    <property type="entry name" value="SBP_bac_1"/>
    <property type="match status" value="1"/>
</dbReference>
<gene>
    <name evidence="3" type="ORF">SAMN02745136_01586</name>
</gene>
<sequence length="504" mass="56331">MKKILVVLLAIVMSFSLIGCASKKVSDEKEPTTTGSKDNEKEKADKLVVALRTFGTTPADLKDVQEKINEITREKINAEVELMIIPSGSYKQQMTLMLSGSEQLDVMGANASIIPSAYAGEQIRPLQDLLDKYGQGIKETLGENLLKCGEFAGELYTIPIKCDSASGMGGFILRKDICDKYNIDASTIDSYDKLTKVFETVHKSEPDMTILSTSSVGYSFLQSNSRWDKLGDNFGVLADSGQNLKVVDLFETEEYKEYLKVVREWYEKGYISKDITNVTEGGAALMKAGNLFAYNTAGKPGIKIQEKNSSGYDVEYCQVLPTLTVTGNIWQWTIPQNSKYPEKAMQFINLMYTDKDIINLMAYGIKDKHYVLNNDGTIDYPSGVDASNSGYNMSSMVWSLGNEFNAYVWKGNDPDVWKQTEEWNKTGVFSKAYGFVFNNNTVANEIAAVQNVYDQYRMSLECGVIAPDSALEEMNKKLYDVGLQKIIDEKQKQLDKWAADNNVK</sequence>
<evidence type="ECO:0000313" key="3">
    <source>
        <dbReference type="EMBL" id="SHK02746.1"/>
    </source>
</evidence>
<organism evidence="3 4">
    <name type="scientific">Anaerocolumna jejuensis DSM 15929</name>
    <dbReference type="NCBI Taxonomy" id="1121322"/>
    <lineage>
        <taxon>Bacteria</taxon>
        <taxon>Bacillati</taxon>
        <taxon>Bacillota</taxon>
        <taxon>Clostridia</taxon>
        <taxon>Lachnospirales</taxon>
        <taxon>Lachnospiraceae</taxon>
        <taxon>Anaerocolumna</taxon>
    </lineage>
</organism>
<name>A0A1M6P4C6_9FIRM</name>
<dbReference type="RefSeq" id="WP_073274525.1">
    <property type="nucleotide sequence ID" value="NZ_FRAC01000008.1"/>
</dbReference>
<feature type="signal peptide" evidence="1">
    <location>
        <begin position="1"/>
        <end position="21"/>
    </location>
</feature>
<evidence type="ECO:0000256" key="1">
    <source>
        <dbReference type="SAM" id="SignalP"/>
    </source>
</evidence>
<evidence type="ECO:0000313" key="4">
    <source>
        <dbReference type="Proteomes" id="UP000184386"/>
    </source>
</evidence>
<dbReference type="InterPro" id="IPR022627">
    <property type="entry name" value="DUF3502"/>
</dbReference>
<protein>
    <submittedName>
        <fullName evidence="3">Putative aldouronate transport system substrate-binding protein</fullName>
    </submittedName>
</protein>
<dbReference type="OrthoDB" id="2636783at2"/>
<keyword evidence="4" id="KW-1185">Reference proteome</keyword>
<proteinExistence type="predicted"/>
<evidence type="ECO:0000259" key="2">
    <source>
        <dbReference type="Pfam" id="PF12010"/>
    </source>
</evidence>
<dbReference type="InterPro" id="IPR006059">
    <property type="entry name" value="SBP"/>
</dbReference>
<dbReference type="SUPFAM" id="SSF53850">
    <property type="entry name" value="Periplasmic binding protein-like II"/>
    <property type="match status" value="1"/>
</dbReference>
<dbReference type="PANTHER" id="PTHR43649">
    <property type="entry name" value="ARABINOSE-BINDING PROTEIN-RELATED"/>
    <property type="match status" value="1"/>
</dbReference>
<feature type="domain" description="DUF3502" evidence="2">
    <location>
        <begin position="432"/>
        <end position="499"/>
    </location>
</feature>
<dbReference type="PANTHER" id="PTHR43649:SF17">
    <property type="entry name" value="ABC TRANSPORTER SOLUTE BINDING PROTEIN-SUGAR TRANSPORT"/>
    <property type="match status" value="1"/>
</dbReference>
<keyword evidence="1" id="KW-0732">Signal</keyword>
<reference evidence="3 4" key="1">
    <citation type="submission" date="2016-11" db="EMBL/GenBank/DDBJ databases">
        <authorList>
            <person name="Jaros S."/>
            <person name="Januszkiewicz K."/>
            <person name="Wedrychowicz H."/>
        </authorList>
    </citation>
    <scope>NUCLEOTIDE SEQUENCE [LARGE SCALE GENOMIC DNA]</scope>
    <source>
        <strain evidence="3 4">DSM 15929</strain>
    </source>
</reference>